<keyword evidence="4" id="KW-1185">Reference proteome</keyword>
<feature type="transmembrane region" description="Helical" evidence="2">
    <location>
        <begin position="20"/>
        <end position="39"/>
    </location>
</feature>
<accession>A0A857MNL8</accession>
<feature type="compositionally biased region" description="Polar residues" evidence="1">
    <location>
        <begin position="135"/>
        <end position="150"/>
    </location>
</feature>
<feature type="region of interest" description="Disordered" evidence="1">
    <location>
        <begin position="132"/>
        <end position="178"/>
    </location>
</feature>
<reference evidence="3" key="1">
    <citation type="journal article" date="2021" name="Nat. Microbiol.">
        <title>Cocultivation of an ultrasmall environmental parasitic bacterium with lytic ability against bacteria associated with wastewater foams.</title>
        <authorList>
            <person name="Batinovic S."/>
            <person name="Rose J.J.A."/>
            <person name="Ratcliffe J."/>
            <person name="Seviour R.J."/>
            <person name="Petrovski S."/>
        </authorList>
    </citation>
    <scope>NUCLEOTIDE SEQUENCE</scope>
    <source>
        <strain evidence="3">JR1</strain>
    </source>
</reference>
<keyword evidence="2" id="KW-0812">Transmembrane</keyword>
<keyword evidence="2" id="KW-1133">Transmembrane helix</keyword>
<sequence length="178" mass="18062">MTEQMTTPPSVARQESSAKWYIAIVVAIVVSAGAGLFAGMQIGKASNGSGMQGMDSMSGQRGGSGMMRGGFGTVTTVSDSSVTIESRMMRMGQGDSDSNSEGSTTTYKITSDTKVTNNGEAAAISDIKTGDTVRVETSNSSSDTATTIELNPQMRGGPGAGTQGTSQSSESGDSSQNG</sequence>
<evidence type="ECO:0008006" key="5">
    <source>
        <dbReference type="Google" id="ProtNLM"/>
    </source>
</evidence>
<dbReference type="KEGG" id="mama:GII36_03215"/>
<name>A0A857MNL8_9BACT</name>
<feature type="compositionally biased region" description="Low complexity" evidence="1">
    <location>
        <begin position="163"/>
        <end position="178"/>
    </location>
</feature>
<proteinExistence type="predicted"/>
<evidence type="ECO:0000256" key="1">
    <source>
        <dbReference type="SAM" id="MobiDB-lite"/>
    </source>
</evidence>
<gene>
    <name evidence="3" type="ORF">GII36_03215</name>
</gene>
<dbReference type="Proteomes" id="UP001059824">
    <property type="component" value="Chromosome"/>
</dbReference>
<dbReference type="RefSeq" id="WP_260762395.1">
    <property type="nucleotide sequence ID" value="NZ_CP045921.1"/>
</dbReference>
<protein>
    <recommendedName>
        <fullName evidence="5">DUF5666 domain-containing protein</fullName>
    </recommendedName>
</protein>
<evidence type="ECO:0000313" key="3">
    <source>
        <dbReference type="EMBL" id="QHN42849.1"/>
    </source>
</evidence>
<organism evidence="3 4">
    <name type="scientific">Candidatus Mycosynbacter amalyticus</name>
    <dbReference type="NCBI Taxonomy" id="2665156"/>
    <lineage>
        <taxon>Bacteria</taxon>
        <taxon>Candidatus Saccharimonadota</taxon>
        <taxon>Candidatus Saccharimonadota incertae sedis</taxon>
        <taxon>Candidatus Mycosynbacter</taxon>
    </lineage>
</organism>
<evidence type="ECO:0000313" key="4">
    <source>
        <dbReference type="Proteomes" id="UP001059824"/>
    </source>
</evidence>
<evidence type="ECO:0000256" key="2">
    <source>
        <dbReference type="SAM" id="Phobius"/>
    </source>
</evidence>
<dbReference type="AlphaFoldDB" id="A0A857MNL8"/>
<dbReference type="EMBL" id="CP045921">
    <property type="protein sequence ID" value="QHN42849.1"/>
    <property type="molecule type" value="Genomic_DNA"/>
</dbReference>
<keyword evidence="2" id="KW-0472">Membrane</keyword>